<dbReference type="PANTHER" id="PTHR42844">
    <property type="entry name" value="DIHYDRONEOPTERIN ALDOLASE 1-RELATED"/>
    <property type="match status" value="1"/>
</dbReference>
<dbReference type="InterPro" id="IPR006156">
    <property type="entry name" value="Dihydroneopterin_aldolase"/>
</dbReference>
<dbReference type="AlphaFoldDB" id="A0A5Q3Q1Q7"/>
<dbReference type="KEGG" id="sace:GIY23_01615"/>
<dbReference type="CDD" id="cd00534">
    <property type="entry name" value="DHNA_DHNTPE"/>
    <property type="match status" value="1"/>
</dbReference>
<dbReference type="SUPFAM" id="SSF55620">
    <property type="entry name" value="Tetrahydrobiopterin biosynthesis enzymes-like"/>
    <property type="match status" value="1"/>
</dbReference>
<dbReference type="GO" id="GO:0005737">
    <property type="term" value="C:cytoplasm"/>
    <property type="evidence" value="ECO:0007669"/>
    <property type="project" value="TreeGrafter"/>
</dbReference>
<dbReference type="Pfam" id="PF02152">
    <property type="entry name" value="FolB"/>
    <property type="match status" value="1"/>
</dbReference>
<dbReference type="GO" id="GO:0004150">
    <property type="term" value="F:dihydroneopterin aldolase activity"/>
    <property type="evidence" value="ECO:0007669"/>
    <property type="project" value="UniProtKB-UniRule"/>
</dbReference>
<evidence type="ECO:0000259" key="7">
    <source>
        <dbReference type="SMART" id="SM00905"/>
    </source>
</evidence>
<evidence type="ECO:0000256" key="4">
    <source>
        <dbReference type="ARBA" id="ARBA00022909"/>
    </source>
</evidence>
<keyword evidence="9" id="KW-1185">Reference proteome</keyword>
<evidence type="ECO:0000313" key="8">
    <source>
        <dbReference type="EMBL" id="QGK68422.1"/>
    </source>
</evidence>
<keyword evidence="5 6" id="KW-0456">Lyase</keyword>
<dbReference type="GO" id="GO:0046654">
    <property type="term" value="P:tetrahydrofolate biosynthetic process"/>
    <property type="evidence" value="ECO:0007669"/>
    <property type="project" value="UniProtKB-UniRule"/>
</dbReference>
<evidence type="ECO:0000256" key="1">
    <source>
        <dbReference type="ARBA" id="ARBA00001353"/>
    </source>
</evidence>
<evidence type="ECO:0000256" key="6">
    <source>
        <dbReference type="RuleBase" id="RU362079"/>
    </source>
</evidence>
<comment type="similarity">
    <text evidence="3 6">Belongs to the DHNA family.</text>
</comment>
<evidence type="ECO:0000313" key="9">
    <source>
        <dbReference type="Proteomes" id="UP000371041"/>
    </source>
</evidence>
<dbReference type="EC" id="4.1.2.25" evidence="6"/>
<comment type="pathway">
    <text evidence="2 6">Cofactor biosynthesis; tetrahydrofolate biosynthesis; 2-amino-4-hydroxy-6-hydroxymethyl-7,8-dihydropteridine diphosphate from 7,8-dihydroneopterin triphosphate: step 3/4.</text>
</comment>
<dbReference type="NCBIfam" id="TIGR00525">
    <property type="entry name" value="folB"/>
    <property type="match status" value="1"/>
</dbReference>
<sequence>MGDRITLTGLRVRGYHGVFDHEKRNGQDFVVDVTAWLDLGPAARSDQVEQTLHYGELAEQVAGIVAGPSRDLIETVAGEVADHVLSDSRVAEVQVTVHKPTAPIALEFADVAATIHRSR</sequence>
<comment type="function">
    <text evidence="6">Catalyzes the conversion of 7,8-dihydroneopterin to 6-hydroxymethyl-7,8-dihydropterin.</text>
</comment>
<dbReference type="EMBL" id="CP045929">
    <property type="protein sequence ID" value="QGK68422.1"/>
    <property type="molecule type" value="Genomic_DNA"/>
</dbReference>
<keyword evidence="4 6" id="KW-0289">Folate biosynthesis</keyword>
<evidence type="ECO:0000256" key="2">
    <source>
        <dbReference type="ARBA" id="ARBA00005013"/>
    </source>
</evidence>
<comment type="catalytic activity">
    <reaction evidence="1 6">
        <text>7,8-dihydroneopterin = 6-hydroxymethyl-7,8-dihydropterin + glycolaldehyde</text>
        <dbReference type="Rhea" id="RHEA:10540"/>
        <dbReference type="ChEBI" id="CHEBI:17001"/>
        <dbReference type="ChEBI" id="CHEBI:17071"/>
        <dbReference type="ChEBI" id="CHEBI:44841"/>
        <dbReference type="EC" id="4.1.2.25"/>
    </reaction>
</comment>
<evidence type="ECO:0000256" key="3">
    <source>
        <dbReference type="ARBA" id="ARBA00005708"/>
    </source>
</evidence>
<dbReference type="FunFam" id="3.30.1130.10:FF:000003">
    <property type="entry name" value="7,8-dihydroneopterin aldolase"/>
    <property type="match status" value="1"/>
</dbReference>
<proteinExistence type="inferred from homology"/>
<evidence type="ECO:0000256" key="5">
    <source>
        <dbReference type="ARBA" id="ARBA00023239"/>
    </source>
</evidence>
<dbReference type="PANTHER" id="PTHR42844:SF1">
    <property type="entry name" value="DIHYDRONEOPTERIN ALDOLASE 1-RELATED"/>
    <property type="match status" value="1"/>
</dbReference>
<gene>
    <name evidence="8" type="primary">folB</name>
    <name evidence="8" type="ORF">GIY23_01615</name>
</gene>
<dbReference type="InterPro" id="IPR043133">
    <property type="entry name" value="GTP-CH-I_C/QueF"/>
</dbReference>
<dbReference type="SMART" id="SM00905">
    <property type="entry name" value="FolB"/>
    <property type="match status" value="1"/>
</dbReference>
<dbReference type="GO" id="GO:0046656">
    <property type="term" value="P:folic acid biosynthetic process"/>
    <property type="evidence" value="ECO:0007669"/>
    <property type="project" value="UniProtKB-UniRule"/>
</dbReference>
<dbReference type="RefSeq" id="WP_154075031.1">
    <property type="nucleotide sequence ID" value="NZ_CP045929.1"/>
</dbReference>
<dbReference type="UniPathway" id="UPA00077">
    <property type="reaction ID" value="UER00154"/>
</dbReference>
<dbReference type="InterPro" id="IPR006157">
    <property type="entry name" value="FolB_dom"/>
</dbReference>
<protein>
    <recommendedName>
        <fullName evidence="6">7,8-dihydroneopterin aldolase</fullName>
        <ecNumber evidence="6">4.1.2.25</ecNumber>
    </recommendedName>
</protein>
<dbReference type="Proteomes" id="UP000371041">
    <property type="component" value="Chromosome"/>
</dbReference>
<organism evidence="8 9">
    <name type="scientific">Allosaccharopolyspora coralli</name>
    <dbReference type="NCBI Taxonomy" id="2665642"/>
    <lineage>
        <taxon>Bacteria</taxon>
        <taxon>Bacillati</taxon>
        <taxon>Actinomycetota</taxon>
        <taxon>Actinomycetes</taxon>
        <taxon>Pseudonocardiales</taxon>
        <taxon>Pseudonocardiaceae</taxon>
        <taxon>Allosaccharopolyspora</taxon>
    </lineage>
</organism>
<dbReference type="NCBIfam" id="TIGR00526">
    <property type="entry name" value="folB_dom"/>
    <property type="match status" value="1"/>
</dbReference>
<reference evidence="9" key="1">
    <citation type="submission" date="2019-11" db="EMBL/GenBank/DDBJ databases">
        <title>The complete genome sequence of Saccharopolyspora sp. E2A.</title>
        <authorList>
            <person name="Zhang G."/>
        </authorList>
    </citation>
    <scope>NUCLEOTIDE SEQUENCE [LARGE SCALE GENOMIC DNA]</scope>
    <source>
        <strain evidence="9">E2A</strain>
    </source>
</reference>
<accession>A0A5Q3Q1Q7</accession>
<feature type="domain" description="Dihydroneopterin aldolase/epimerase" evidence="7">
    <location>
        <begin position="5"/>
        <end position="117"/>
    </location>
</feature>
<dbReference type="Gene3D" id="3.30.1130.10">
    <property type="match status" value="1"/>
</dbReference>
<name>A0A5Q3Q1Q7_9PSEU</name>